<accession>A0AA35SIU3</accession>
<reference evidence="3" key="1">
    <citation type="submission" date="2023-03" db="EMBL/GenBank/DDBJ databases">
        <authorList>
            <person name="Steffen K."/>
            <person name="Cardenas P."/>
        </authorList>
    </citation>
    <scope>NUCLEOTIDE SEQUENCE</scope>
</reference>
<dbReference type="Pfam" id="PF00888">
    <property type="entry name" value="Cullin"/>
    <property type="match status" value="1"/>
</dbReference>
<sequence length="189" mass="21680">MSLLRSPAVNFDEKWAGLRETIGRVVKLQPVEMAKWNDHYSDIYALCEAFPVSYAERLYSETEKYLRSLVDDICLSLTNQDSRGMLASYQKHWLSYQQGAKFLHNLFSYFNRVSLKKYKMTEPDSSLEAILGGADPRTSPWVPPRDQKYVSVCVEGRCSGETYLISHEGSSTRDSQVSRERICSQITTQ</sequence>
<proteinExistence type="inferred from homology"/>
<gene>
    <name evidence="3" type="ORF">GBAR_LOCUS17152</name>
</gene>
<organism evidence="3 4">
    <name type="scientific">Geodia barretti</name>
    <name type="common">Barrett's horny sponge</name>
    <dbReference type="NCBI Taxonomy" id="519541"/>
    <lineage>
        <taxon>Eukaryota</taxon>
        <taxon>Metazoa</taxon>
        <taxon>Porifera</taxon>
        <taxon>Demospongiae</taxon>
        <taxon>Heteroscleromorpha</taxon>
        <taxon>Tetractinellida</taxon>
        <taxon>Astrophorina</taxon>
        <taxon>Geodiidae</taxon>
        <taxon>Geodia</taxon>
    </lineage>
</organism>
<dbReference type="Gene3D" id="1.20.1310.10">
    <property type="entry name" value="Cullin Repeats"/>
    <property type="match status" value="1"/>
</dbReference>
<evidence type="ECO:0000256" key="1">
    <source>
        <dbReference type="ARBA" id="ARBA00006019"/>
    </source>
</evidence>
<dbReference type="EMBL" id="CASHTH010002465">
    <property type="protein sequence ID" value="CAI8030244.1"/>
    <property type="molecule type" value="Genomic_DNA"/>
</dbReference>
<dbReference type="Proteomes" id="UP001174909">
    <property type="component" value="Unassembled WGS sequence"/>
</dbReference>
<dbReference type="InterPro" id="IPR016159">
    <property type="entry name" value="Cullin_repeat-like_dom_sf"/>
</dbReference>
<evidence type="ECO:0000313" key="4">
    <source>
        <dbReference type="Proteomes" id="UP001174909"/>
    </source>
</evidence>
<dbReference type="AlphaFoldDB" id="A0AA35SIU3"/>
<dbReference type="InterPro" id="IPR001373">
    <property type="entry name" value="Cullin_N"/>
</dbReference>
<evidence type="ECO:0000313" key="3">
    <source>
        <dbReference type="EMBL" id="CAI8030244.1"/>
    </source>
</evidence>
<dbReference type="GO" id="GO:0031625">
    <property type="term" value="F:ubiquitin protein ligase binding"/>
    <property type="evidence" value="ECO:0007669"/>
    <property type="project" value="InterPro"/>
</dbReference>
<comment type="caution">
    <text evidence="3">The sequence shown here is derived from an EMBL/GenBank/DDBJ whole genome shotgun (WGS) entry which is preliminary data.</text>
</comment>
<dbReference type="GO" id="GO:0006511">
    <property type="term" value="P:ubiquitin-dependent protein catabolic process"/>
    <property type="evidence" value="ECO:0007669"/>
    <property type="project" value="InterPro"/>
</dbReference>
<evidence type="ECO:0000259" key="2">
    <source>
        <dbReference type="Pfam" id="PF00888"/>
    </source>
</evidence>
<protein>
    <submittedName>
        <fullName evidence="3">Cullin-2</fullName>
    </submittedName>
</protein>
<dbReference type="SUPFAM" id="SSF74788">
    <property type="entry name" value="Cullin repeat-like"/>
    <property type="match status" value="1"/>
</dbReference>
<comment type="similarity">
    <text evidence="1">Belongs to the cullin family.</text>
</comment>
<feature type="domain" description="Cullin N-terminal" evidence="2">
    <location>
        <begin position="15"/>
        <end position="118"/>
    </location>
</feature>
<name>A0AA35SIU3_GEOBA</name>
<keyword evidence="4" id="KW-1185">Reference proteome</keyword>